<name>A0AA36MD85_CYLNA</name>
<dbReference type="InterPro" id="IPR004841">
    <property type="entry name" value="AA-permease/SLC12A_dom"/>
</dbReference>
<evidence type="ECO:0000256" key="1">
    <source>
        <dbReference type="ARBA" id="ARBA00004141"/>
    </source>
</evidence>
<evidence type="ECO:0000256" key="4">
    <source>
        <dbReference type="ARBA" id="ARBA00022989"/>
    </source>
</evidence>
<dbReference type="FunFam" id="1.20.1740.10:FF:000010">
    <property type="entry name" value="probable cationic amino acid transporter"/>
    <property type="match status" value="1"/>
</dbReference>
<comment type="caution">
    <text evidence="9">The sequence shown here is derived from an EMBL/GenBank/DDBJ whole genome shotgun (WGS) entry which is preliminary data.</text>
</comment>
<dbReference type="Gene3D" id="1.20.1740.10">
    <property type="entry name" value="Amino acid/polyamine transporter I"/>
    <property type="match status" value="1"/>
</dbReference>
<feature type="transmembrane region" description="Helical" evidence="6">
    <location>
        <begin position="392"/>
        <end position="411"/>
    </location>
</feature>
<gene>
    <name evidence="9" type="ORF">CYNAS_LOCUS17240</name>
</gene>
<dbReference type="Pfam" id="PF13906">
    <property type="entry name" value="AA_permease_C"/>
    <property type="match status" value="1"/>
</dbReference>
<keyword evidence="5 6" id="KW-0472">Membrane</keyword>
<evidence type="ECO:0000259" key="8">
    <source>
        <dbReference type="Pfam" id="PF13906"/>
    </source>
</evidence>
<evidence type="ECO:0000256" key="3">
    <source>
        <dbReference type="ARBA" id="ARBA00022692"/>
    </source>
</evidence>
<comment type="subcellular location">
    <subcellularLocation>
        <location evidence="1">Membrane</location>
        <topology evidence="1">Multi-pass membrane protein</topology>
    </subcellularLocation>
</comment>
<feature type="transmembrane region" description="Helical" evidence="6">
    <location>
        <begin position="163"/>
        <end position="182"/>
    </location>
</feature>
<feature type="transmembrane region" description="Helical" evidence="6">
    <location>
        <begin position="476"/>
        <end position="498"/>
    </location>
</feature>
<dbReference type="PANTHER" id="PTHR43243">
    <property type="entry name" value="INNER MEMBRANE TRANSPORTER YGJI-RELATED"/>
    <property type="match status" value="1"/>
</dbReference>
<proteinExistence type="predicted"/>
<keyword evidence="2" id="KW-0813">Transport</keyword>
<feature type="transmembrane region" description="Helical" evidence="6">
    <location>
        <begin position="450"/>
        <end position="470"/>
    </location>
</feature>
<evidence type="ECO:0000259" key="7">
    <source>
        <dbReference type="Pfam" id="PF00324"/>
    </source>
</evidence>
<dbReference type="InterPro" id="IPR029485">
    <property type="entry name" value="CAT_C"/>
</dbReference>
<evidence type="ECO:0000313" key="9">
    <source>
        <dbReference type="EMBL" id="CAJ0605257.1"/>
    </source>
</evidence>
<reference evidence="9" key="1">
    <citation type="submission" date="2023-07" db="EMBL/GenBank/DDBJ databases">
        <authorList>
            <consortium name="CYATHOMIX"/>
        </authorList>
    </citation>
    <scope>NUCLEOTIDE SEQUENCE</scope>
    <source>
        <strain evidence="9">N/A</strain>
    </source>
</reference>
<feature type="domain" description="Cationic amino acid transporter C-terminal" evidence="8">
    <location>
        <begin position="508"/>
        <end position="558"/>
    </location>
</feature>
<keyword evidence="3 6" id="KW-0812">Transmembrane</keyword>
<feature type="transmembrane region" description="Helical" evidence="6">
    <location>
        <begin position="536"/>
        <end position="555"/>
    </location>
</feature>
<evidence type="ECO:0000256" key="2">
    <source>
        <dbReference type="ARBA" id="ARBA00022448"/>
    </source>
</evidence>
<feature type="transmembrane region" description="Helical" evidence="6">
    <location>
        <begin position="510"/>
        <end position="530"/>
    </location>
</feature>
<feature type="transmembrane region" description="Helical" evidence="6">
    <location>
        <begin position="32"/>
        <end position="52"/>
    </location>
</feature>
<keyword evidence="4 6" id="KW-1133">Transmembrane helix</keyword>
<evidence type="ECO:0000256" key="6">
    <source>
        <dbReference type="SAM" id="Phobius"/>
    </source>
</evidence>
<feature type="transmembrane region" description="Helical" evidence="6">
    <location>
        <begin position="318"/>
        <end position="344"/>
    </location>
</feature>
<evidence type="ECO:0008006" key="11">
    <source>
        <dbReference type="Google" id="ProtNLM"/>
    </source>
</evidence>
<feature type="transmembrane region" description="Helical" evidence="6">
    <location>
        <begin position="95"/>
        <end position="116"/>
    </location>
</feature>
<organism evidence="9 10">
    <name type="scientific">Cylicocyclus nassatus</name>
    <name type="common">Nematode worm</name>
    <dbReference type="NCBI Taxonomy" id="53992"/>
    <lineage>
        <taxon>Eukaryota</taxon>
        <taxon>Metazoa</taxon>
        <taxon>Ecdysozoa</taxon>
        <taxon>Nematoda</taxon>
        <taxon>Chromadorea</taxon>
        <taxon>Rhabditida</taxon>
        <taxon>Rhabditina</taxon>
        <taxon>Rhabditomorpha</taxon>
        <taxon>Strongyloidea</taxon>
        <taxon>Strongylidae</taxon>
        <taxon>Cylicocyclus</taxon>
    </lineage>
</organism>
<dbReference type="PIRSF" id="PIRSF006060">
    <property type="entry name" value="AA_transporter"/>
    <property type="match status" value="1"/>
</dbReference>
<feature type="transmembrane region" description="Helical" evidence="6">
    <location>
        <begin position="229"/>
        <end position="254"/>
    </location>
</feature>
<evidence type="ECO:0000313" key="10">
    <source>
        <dbReference type="Proteomes" id="UP001176961"/>
    </source>
</evidence>
<evidence type="ECO:0000256" key="5">
    <source>
        <dbReference type="ARBA" id="ARBA00023136"/>
    </source>
</evidence>
<protein>
    <recommendedName>
        <fullName evidence="11">Cationic amino acid transporter C-terminal domain-containing protein</fullName>
    </recommendedName>
</protein>
<feature type="transmembrane region" description="Helical" evidence="6">
    <location>
        <begin position="64"/>
        <end position="83"/>
    </location>
</feature>
<sequence length="589" mass="65025">MGTKALLSQILRKRTYDASSVLDSKLHRCMSVLDVMFLAIGQMIGAGIYVLVGALVHSQTGPSVIISYTFAGFAALMSAFSYAEFGARYPRAGSAYSYAYVGIGEIWAFIIGWNLILEYMIGNAALARSWSGYLDNLVDHSISNFTMNTIGTLGTRNGFFSQYLDLVSFLLIIAAAFVVAVGTKPFSTVNTIFVFINVSIILFITIYGFSYANLSYWVGNDKQGRSKFFPFGFSGTLSGAATCFFSFIGFEALATTGEEAKNPRKTIPIATFGSLSAVTFLYVAMSSSLTLMTPWNNVDPAAPFAAAFEEKGAHVAKYIITIGALAAMLNNLASSAFALPRCVYAMADDGLLFLWLGKVNKHTKVPLNAIIVFATLNAILAVVFDLEALVEFLSIGTFLAYSIVSASVLLMRYQPAPISDDSDKWDEGGTFKRWVPMRNYLEKLPTGKTIYVAVPTLVLSYFWLAFSMRFELYSMGLGYISIALSVLFIIVTLVFIYGHNQNSLDLSYKVPFVPLIPALSLLINCFMMAYLTYLTWIRFFIWIGAGLVIYFLYGVRHSKEGKRRRTVADTGLPQLRMADHRASEKQIHF</sequence>
<feature type="transmembrane region" description="Helical" evidence="6">
    <location>
        <begin position="189"/>
        <end position="209"/>
    </location>
</feature>
<dbReference type="PANTHER" id="PTHR43243:SF4">
    <property type="entry name" value="CATIONIC AMINO ACID TRANSPORTER 4"/>
    <property type="match status" value="1"/>
</dbReference>
<accession>A0AA36MD85</accession>
<dbReference type="Pfam" id="PF00324">
    <property type="entry name" value="AA_permease"/>
    <property type="match status" value="1"/>
</dbReference>
<keyword evidence="10" id="KW-1185">Reference proteome</keyword>
<feature type="transmembrane region" description="Helical" evidence="6">
    <location>
        <begin position="266"/>
        <end position="285"/>
    </location>
</feature>
<dbReference type="Proteomes" id="UP001176961">
    <property type="component" value="Unassembled WGS sequence"/>
</dbReference>
<dbReference type="EMBL" id="CATQJL010000316">
    <property type="protein sequence ID" value="CAJ0605257.1"/>
    <property type="molecule type" value="Genomic_DNA"/>
</dbReference>
<dbReference type="GO" id="GO:0015171">
    <property type="term" value="F:amino acid transmembrane transporter activity"/>
    <property type="evidence" value="ECO:0007669"/>
    <property type="project" value="TreeGrafter"/>
</dbReference>
<feature type="transmembrane region" description="Helical" evidence="6">
    <location>
        <begin position="365"/>
        <end position="386"/>
    </location>
</feature>
<feature type="domain" description="Amino acid permease/ SLC12A" evidence="7">
    <location>
        <begin position="34"/>
        <end position="412"/>
    </location>
</feature>
<dbReference type="AlphaFoldDB" id="A0AA36MD85"/>
<dbReference type="GO" id="GO:0005886">
    <property type="term" value="C:plasma membrane"/>
    <property type="evidence" value="ECO:0007669"/>
    <property type="project" value="TreeGrafter"/>
</dbReference>